<comment type="caution">
    <text evidence="1">The sequence shown here is derived from an EMBL/GenBank/DDBJ whole genome shotgun (WGS) entry which is preliminary data.</text>
</comment>
<proteinExistence type="predicted"/>
<sequence length="250" mass="25973">MAANLFEQAIGGKVLLNIQANSLESAKAAAELLGPAVIVGVMAKDFPVIEEGVAYIQRLHGEGVQVSAGLGDGSAEEWERALKLALAAKPLHLNQVFPAAALSQYVLRLQGAPTIVNAMVRPTGTPGMVHIGTGPLSQASPAAVVSVDAALSMMQEMGIESVKYFPIQGTGRLDEVRAVAKAVAGRGMMLEPTGGITPDNAAELVKACLEEGVTKLMPHLYGSLKNASTNDLDIEKLKLAAQQIRAVCGA</sequence>
<evidence type="ECO:0000313" key="1">
    <source>
        <dbReference type="EMBL" id="TBL75620.1"/>
    </source>
</evidence>
<dbReference type="GO" id="GO:0016829">
    <property type="term" value="F:lyase activity"/>
    <property type="evidence" value="ECO:0007669"/>
    <property type="project" value="UniProtKB-KW"/>
</dbReference>
<name>A0A4Q9DPA9_9BACL</name>
<dbReference type="EMBL" id="SIRE01000016">
    <property type="protein sequence ID" value="TBL75620.1"/>
    <property type="molecule type" value="Genomic_DNA"/>
</dbReference>
<keyword evidence="1" id="KW-0456">Lyase</keyword>
<gene>
    <name evidence="1" type="ORF">EYB31_21730</name>
</gene>
<accession>A0A4Q9DPA9</accession>
<reference evidence="1 2" key="1">
    <citation type="submission" date="2019-02" db="EMBL/GenBank/DDBJ databases">
        <title>Paenibacillus sp. nov., isolated from surface-sterilized tissue of Thalictrum simplex L.</title>
        <authorList>
            <person name="Tuo L."/>
        </authorList>
    </citation>
    <scope>NUCLEOTIDE SEQUENCE [LARGE SCALE GENOMIC DNA]</scope>
    <source>
        <strain evidence="1 2">N2SHLJ1</strain>
    </source>
</reference>
<evidence type="ECO:0000313" key="2">
    <source>
        <dbReference type="Proteomes" id="UP000293142"/>
    </source>
</evidence>
<keyword evidence="2" id="KW-1185">Reference proteome</keyword>
<dbReference type="Proteomes" id="UP000293142">
    <property type="component" value="Unassembled WGS sequence"/>
</dbReference>
<dbReference type="Pfam" id="PF07071">
    <property type="entry name" value="KDGP_aldolase"/>
    <property type="match status" value="1"/>
</dbReference>
<dbReference type="OrthoDB" id="6580179at2"/>
<dbReference type="RefSeq" id="WP_131015531.1">
    <property type="nucleotide sequence ID" value="NZ_SIRE01000016.1"/>
</dbReference>
<protein>
    <submittedName>
        <fullName evidence="1">Oxo-acid lyase</fullName>
    </submittedName>
</protein>
<dbReference type="InterPro" id="IPR010763">
    <property type="entry name" value="DgaF"/>
</dbReference>
<dbReference type="SUPFAM" id="SSF51569">
    <property type="entry name" value="Aldolase"/>
    <property type="match status" value="1"/>
</dbReference>
<dbReference type="InterPro" id="IPR013785">
    <property type="entry name" value="Aldolase_TIM"/>
</dbReference>
<dbReference type="Gene3D" id="3.20.20.70">
    <property type="entry name" value="Aldolase class I"/>
    <property type="match status" value="1"/>
</dbReference>
<organism evidence="1 2">
    <name type="scientific">Paenibacillus thalictri</name>
    <dbReference type="NCBI Taxonomy" id="2527873"/>
    <lineage>
        <taxon>Bacteria</taxon>
        <taxon>Bacillati</taxon>
        <taxon>Bacillota</taxon>
        <taxon>Bacilli</taxon>
        <taxon>Bacillales</taxon>
        <taxon>Paenibacillaceae</taxon>
        <taxon>Paenibacillus</taxon>
    </lineage>
</organism>
<dbReference type="AlphaFoldDB" id="A0A4Q9DPA9"/>